<comment type="caution">
    <text evidence="2">The sequence shown here is derived from an EMBL/GenBank/DDBJ whole genome shotgun (WGS) entry which is preliminary data.</text>
</comment>
<keyword evidence="3" id="KW-1185">Reference proteome</keyword>
<evidence type="ECO:0000256" key="1">
    <source>
        <dbReference type="SAM" id="MobiDB-lite"/>
    </source>
</evidence>
<name>A0A4Y2VB01_ARAVE</name>
<feature type="region of interest" description="Disordered" evidence="1">
    <location>
        <begin position="1"/>
        <end position="20"/>
    </location>
</feature>
<dbReference type="Proteomes" id="UP000499080">
    <property type="component" value="Unassembled WGS sequence"/>
</dbReference>
<reference evidence="2 3" key="1">
    <citation type="journal article" date="2019" name="Sci. Rep.">
        <title>Orb-weaving spider Araneus ventricosus genome elucidates the spidroin gene catalogue.</title>
        <authorList>
            <person name="Kono N."/>
            <person name="Nakamura H."/>
            <person name="Ohtoshi R."/>
            <person name="Moran D.A.P."/>
            <person name="Shinohara A."/>
            <person name="Yoshida Y."/>
            <person name="Fujiwara M."/>
            <person name="Mori M."/>
            <person name="Tomita M."/>
            <person name="Arakawa K."/>
        </authorList>
    </citation>
    <scope>NUCLEOTIDE SEQUENCE [LARGE SCALE GENOMIC DNA]</scope>
</reference>
<dbReference type="EMBL" id="BGPR01044172">
    <property type="protein sequence ID" value="GBO20890.1"/>
    <property type="molecule type" value="Genomic_DNA"/>
</dbReference>
<proteinExistence type="predicted"/>
<dbReference type="AlphaFoldDB" id="A0A4Y2VB01"/>
<protein>
    <submittedName>
        <fullName evidence="2">Uncharacterized protein</fullName>
    </submittedName>
</protein>
<accession>A0A4Y2VB01</accession>
<gene>
    <name evidence="2" type="ORF">AVEN_180923_1</name>
</gene>
<organism evidence="2 3">
    <name type="scientific">Araneus ventricosus</name>
    <name type="common">Orbweaver spider</name>
    <name type="synonym">Epeira ventricosa</name>
    <dbReference type="NCBI Taxonomy" id="182803"/>
    <lineage>
        <taxon>Eukaryota</taxon>
        <taxon>Metazoa</taxon>
        <taxon>Ecdysozoa</taxon>
        <taxon>Arthropoda</taxon>
        <taxon>Chelicerata</taxon>
        <taxon>Arachnida</taxon>
        <taxon>Araneae</taxon>
        <taxon>Araneomorphae</taxon>
        <taxon>Entelegynae</taxon>
        <taxon>Araneoidea</taxon>
        <taxon>Araneidae</taxon>
        <taxon>Araneus</taxon>
    </lineage>
</organism>
<sequence length="86" mass="9599">MSESVEAGCGTTPPEERLAPTYDLTCNNPIYTAYLQGNWVSNLQPSGTETETRPQLPLEYTKSSLLVSEERAFRNNYGTFKLGILH</sequence>
<evidence type="ECO:0000313" key="3">
    <source>
        <dbReference type="Proteomes" id="UP000499080"/>
    </source>
</evidence>
<evidence type="ECO:0000313" key="2">
    <source>
        <dbReference type="EMBL" id="GBO20890.1"/>
    </source>
</evidence>